<evidence type="ECO:0000256" key="7">
    <source>
        <dbReference type="ARBA" id="ARBA00023210"/>
    </source>
</evidence>
<evidence type="ECO:0000256" key="12">
    <source>
        <dbReference type="SAM" id="SignalP"/>
    </source>
</evidence>
<organism evidence="14 15">
    <name type="scientific">Saccharibacillus alkalitolerans</name>
    <dbReference type="NCBI Taxonomy" id="2705290"/>
    <lineage>
        <taxon>Bacteria</taxon>
        <taxon>Bacillati</taxon>
        <taxon>Bacillota</taxon>
        <taxon>Bacilli</taxon>
        <taxon>Bacillales</taxon>
        <taxon>Paenibacillaceae</taxon>
        <taxon>Saccharibacillus</taxon>
    </lineage>
</organism>
<sequence>MLKKNGKRLISLLFAAMLLLAVALPASANPRMSGMVTDEGGLFTSSQIDRMERVLSGGKYKVYVLTERGLSENEASRLSAQTYEDWRLGSDEMLLLIVTDPNSVQLELNNSALGDAQTIIDRAFVPAASNGDPAAGALAVAKYVNKSGSPFAGGNWLYIVLALGVLGIAAYVLLSMFRAGSRVKRRAGELRERQKASAATIDGIMVSELFREVEMGFVQGETLKEAESISREAVELHRGGGELASRLEAFRPGAFASSAQRRQLDALTQEVQDWEGRVKALNDHFEQVSASFAEVRKRVREGKELEEKTRAALEKLKEDTGYPLQTLQRQFEEAAALLEKADSLDEFDVMQASAPADRAYSGLKETAGRVESLGALASAASEWPERIVGTERELRPVVEREGLLLTEEDPFRVLSEAGGETQRLAGLIRDGDVPGATECAEGIASRIAEAKDIVRRRLDSRKSSAESLCDAERLLQEIEEFQQRYERELAELRGRYAESHLAAQQERADEIARAEQETRRLLPEIRSALNPQVQYYKAAREKSDRTDELAARSRELMHVALGYARTLDDQRRASEQRFEGARSVFRQAGASYRGLGLQMAEYDRALETAEREGEAVQAALRAEPVDLLRAEPLLAAYERSAADFAQHIRELQERREEALRQLDRLNGDFLGRERSYGGYLQTRSYAGRYGGFEAEARRLIAAGRFEEALAQAAYGRQVMEEMERDYRRAVQRANQNRGGGGGFGGGFGGPGGGRPGGGRSSGGAGWGGGGRSSGSSSWGKGGGRSSGSSKW</sequence>
<feature type="coiled-coil region" evidence="9">
    <location>
        <begin position="464"/>
        <end position="495"/>
    </location>
</feature>
<evidence type="ECO:0000256" key="5">
    <source>
        <dbReference type="ARBA" id="ARBA00023054"/>
    </source>
</evidence>
<keyword evidence="7" id="KW-0717">Septation</keyword>
<evidence type="ECO:0000256" key="2">
    <source>
        <dbReference type="ARBA" id="ARBA00022618"/>
    </source>
</evidence>
<evidence type="ECO:0000256" key="8">
    <source>
        <dbReference type="ARBA" id="ARBA00023306"/>
    </source>
</evidence>
<keyword evidence="4 11" id="KW-1133">Transmembrane helix</keyword>
<evidence type="ECO:0000256" key="3">
    <source>
        <dbReference type="ARBA" id="ARBA00022692"/>
    </source>
</evidence>
<feature type="domain" description="TPM" evidence="13">
    <location>
        <begin position="36"/>
        <end position="144"/>
    </location>
</feature>
<gene>
    <name evidence="14" type="ORF">GYN08_09360</name>
</gene>
<proteinExistence type="predicted"/>
<keyword evidence="3 11" id="KW-0812">Transmembrane</keyword>
<keyword evidence="5 9" id="KW-0175">Coiled coil</keyword>
<keyword evidence="6 11" id="KW-0472">Membrane</keyword>
<evidence type="ECO:0000313" key="14">
    <source>
        <dbReference type="EMBL" id="NGZ75529.1"/>
    </source>
</evidence>
<dbReference type="Gene3D" id="3.10.310.50">
    <property type="match status" value="1"/>
</dbReference>
<accession>A0ABX0F6A9</accession>
<dbReference type="Pfam" id="PF04536">
    <property type="entry name" value="TPM_phosphatase"/>
    <property type="match status" value="1"/>
</dbReference>
<feature type="coiled-coil region" evidence="9">
    <location>
        <begin position="592"/>
        <end position="668"/>
    </location>
</feature>
<name>A0ABX0F6A9_9BACL</name>
<reference evidence="14 15" key="1">
    <citation type="submission" date="2020-01" db="EMBL/GenBank/DDBJ databases">
        <title>Polyphasic characterisation and genomic insights into a novel alkali tolerant bacterium VR-M41.</title>
        <authorList>
            <person name="Vemuluri V.R."/>
        </authorList>
    </citation>
    <scope>NUCLEOTIDE SEQUENCE [LARGE SCALE GENOMIC DNA]</scope>
    <source>
        <strain evidence="14 15">VR-M41</strain>
    </source>
</reference>
<evidence type="ECO:0000313" key="15">
    <source>
        <dbReference type="Proteomes" id="UP000800303"/>
    </source>
</evidence>
<evidence type="ECO:0000256" key="9">
    <source>
        <dbReference type="SAM" id="Coils"/>
    </source>
</evidence>
<dbReference type="RefSeq" id="WP_166273959.1">
    <property type="nucleotide sequence ID" value="NZ_JAAFGS010000003.1"/>
</dbReference>
<evidence type="ECO:0000256" key="11">
    <source>
        <dbReference type="SAM" id="Phobius"/>
    </source>
</evidence>
<dbReference type="EMBL" id="JAAFGS010000003">
    <property type="protein sequence ID" value="NGZ75529.1"/>
    <property type="molecule type" value="Genomic_DNA"/>
</dbReference>
<comment type="subcellular location">
    <subcellularLocation>
        <location evidence="1">Cell membrane</location>
        <topology evidence="1">Single-pass membrane protein</topology>
    </subcellularLocation>
</comment>
<keyword evidence="15" id="KW-1185">Reference proteome</keyword>
<evidence type="ECO:0000256" key="4">
    <source>
        <dbReference type="ARBA" id="ARBA00022989"/>
    </source>
</evidence>
<feature type="signal peptide" evidence="12">
    <location>
        <begin position="1"/>
        <end position="28"/>
    </location>
</feature>
<keyword evidence="12" id="KW-0732">Signal</keyword>
<dbReference type="InterPro" id="IPR007621">
    <property type="entry name" value="TPM_dom"/>
</dbReference>
<keyword evidence="2" id="KW-0132">Cell division</keyword>
<keyword evidence="8" id="KW-0131">Cell cycle</keyword>
<feature type="compositionally biased region" description="Gly residues" evidence="10">
    <location>
        <begin position="737"/>
        <end position="772"/>
    </location>
</feature>
<dbReference type="Pfam" id="PF06160">
    <property type="entry name" value="EzrA"/>
    <property type="match status" value="1"/>
</dbReference>
<feature type="chain" id="PRO_5046599782" description="TPM domain-containing protein" evidence="12">
    <location>
        <begin position="29"/>
        <end position="791"/>
    </location>
</feature>
<feature type="transmembrane region" description="Helical" evidence="11">
    <location>
        <begin position="156"/>
        <end position="177"/>
    </location>
</feature>
<evidence type="ECO:0000259" key="13">
    <source>
        <dbReference type="Pfam" id="PF04536"/>
    </source>
</evidence>
<feature type="region of interest" description="Disordered" evidence="10">
    <location>
        <begin position="734"/>
        <end position="791"/>
    </location>
</feature>
<dbReference type="Proteomes" id="UP000800303">
    <property type="component" value="Unassembled WGS sequence"/>
</dbReference>
<evidence type="ECO:0000256" key="6">
    <source>
        <dbReference type="ARBA" id="ARBA00023136"/>
    </source>
</evidence>
<evidence type="ECO:0000256" key="1">
    <source>
        <dbReference type="ARBA" id="ARBA00004162"/>
    </source>
</evidence>
<dbReference type="InterPro" id="IPR010379">
    <property type="entry name" value="EzrA"/>
</dbReference>
<evidence type="ECO:0000256" key="10">
    <source>
        <dbReference type="SAM" id="MobiDB-lite"/>
    </source>
</evidence>
<feature type="coiled-coil region" evidence="9">
    <location>
        <begin position="257"/>
        <end position="344"/>
    </location>
</feature>
<protein>
    <recommendedName>
        <fullName evidence="13">TPM domain-containing protein</fullName>
    </recommendedName>
</protein>
<comment type="caution">
    <text evidence="14">The sequence shown here is derived from an EMBL/GenBank/DDBJ whole genome shotgun (WGS) entry which is preliminary data.</text>
</comment>